<dbReference type="Proteomes" id="UP001497680">
    <property type="component" value="Unassembled WGS sequence"/>
</dbReference>
<keyword evidence="2" id="KW-1185">Reference proteome</keyword>
<name>A0ACC0D4V5_9PEZI</name>
<accession>A0ACC0D4V5</accession>
<evidence type="ECO:0000313" key="1">
    <source>
        <dbReference type="EMBL" id="KAI6087385.1"/>
    </source>
</evidence>
<reference evidence="1 2" key="1">
    <citation type="journal article" date="2022" name="New Phytol.">
        <title>Ecological generalism drives hyperdiversity of secondary metabolite gene clusters in xylarialean endophytes.</title>
        <authorList>
            <person name="Franco M.E.E."/>
            <person name="Wisecaver J.H."/>
            <person name="Arnold A.E."/>
            <person name="Ju Y.M."/>
            <person name="Slot J.C."/>
            <person name="Ahrendt S."/>
            <person name="Moore L.P."/>
            <person name="Eastman K.E."/>
            <person name="Scott K."/>
            <person name="Konkel Z."/>
            <person name="Mondo S.J."/>
            <person name="Kuo A."/>
            <person name="Hayes R.D."/>
            <person name="Haridas S."/>
            <person name="Andreopoulos B."/>
            <person name="Riley R."/>
            <person name="LaButti K."/>
            <person name="Pangilinan J."/>
            <person name="Lipzen A."/>
            <person name="Amirebrahimi M."/>
            <person name="Yan J."/>
            <person name="Adam C."/>
            <person name="Keymanesh K."/>
            <person name="Ng V."/>
            <person name="Louie K."/>
            <person name="Northen T."/>
            <person name="Drula E."/>
            <person name="Henrissat B."/>
            <person name="Hsieh H.M."/>
            <person name="Youens-Clark K."/>
            <person name="Lutzoni F."/>
            <person name="Miadlikowska J."/>
            <person name="Eastwood D.C."/>
            <person name="Hamelin R.C."/>
            <person name="Grigoriev I.V."/>
            <person name="U'Ren J.M."/>
        </authorList>
    </citation>
    <scope>NUCLEOTIDE SEQUENCE [LARGE SCALE GENOMIC DNA]</scope>
    <source>
        <strain evidence="1 2">ER1909</strain>
    </source>
</reference>
<gene>
    <name evidence="1" type="ORF">F4821DRAFT_236359</name>
</gene>
<organism evidence="1 2">
    <name type="scientific">Hypoxylon rubiginosum</name>
    <dbReference type="NCBI Taxonomy" id="110542"/>
    <lineage>
        <taxon>Eukaryota</taxon>
        <taxon>Fungi</taxon>
        <taxon>Dikarya</taxon>
        <taxon>Ascomycota</taxon>
        <taxon>Pezizomycotina</taxon>
        <taxon>Sordariomycetes</taxon>
        <taxon>Xylariomycetidae</taxon>
        <taxon>Xylariales</taxon>
        <taxon>Hypoxylaceae</taxon>
        <taxon>Hypoxylon</taxon>
    </lineage>
</organism>
<comment type="caution">
    <text evidence="1">The sequence shown here is derived from an EMBL/GenBank/DDBJ whole genome shotgun (WGS) entry which is preliminary data.</text>
</comment>
<dbReference type="EMBL" id="MU394308">
    <property type="protein sequence ID" value="KAI6087385.1"/>
    <property type="molecule type" value="Genomic_DNA"/>
</dbReference>
<evidence type="ECO:0000313" key="2">
    <source>
        <dbReference type="Proteomes" id="UP001497680"/>
    </source>
</evidence>
<protein>
    <submittedName>
        <fullName evidence="1">Uncharacterized protein</fullName>
    </submittedName>
</protein>
<sequence>MSDLDFSHLSPSDLDKALNGPALQPPPGVIPNFEHPGNKNTVALVALIICLVVSSTSLVIRAYVRFWKTRQQHVGDYLLFIAYLFYVVVIVGSLRRIADATGLFVHQWEMRGKDMADYLQIIFMGMCFWVATMMLVKSSILIEWIRIFAPTNTRTFFFRCCKALLVFNILFYAAIIVALNLTCFPYQRIWDKTIPGKCIDIKVVNLVATIINFVLDLAVLVLPQKIIWNLRLSPGKKFGISAVFAVGVFACIAAACLLEAIVEWILSDDMTYHYSSVALWAIAESTCGMLVFCVPAAPKAFRNLELSRRLSAIRSWVRIPMPKMTTQSRRGEGNTWPQTGLRSLKPRTYQSIDEPSAITLRPTDQQYGIICTTDIMVTESYEHNSAQTLHHKDHSWLSGVHESP</sequence>
<proteinExistence type="predicted"/>